<dbReference type="Pfam" id="PF02163">
    <property type="entry name" value="Peptidase_M50"/>
    <property type="match status" value="2"/>
</dbReference>
<keyword evidence="7" id="KW-0378">Hydrolase</keyword>
<feature type="domain" description="Peptidase M50" evidence="13">
    <location>
        <begin position="33"/>
        <end position="105"/>
    </location>
</feature>
<feature type="transmembrane region" description="Helical" evidence="12">
    <location>
        <begin position="54"/>
        <end position="72"/>
    </location>
</feature>
<dbReference type="PANTHER" id="PTHR39188">
    <property type="entry name" value="MEMBRANE-ASSOCIATED ZINC METALLOPROTEASE M50B"/>
    <property type="match status" value="1"/>
</dbReference>
<feature type="transmembrane region" description="Helical" evidence="12">
    <location>
        <begin position="16"/>
        <end position="42"/>
    </location>
</feature>
<feature type="domain" description="Peptidase M50" evidence="13">
    <location>
        <begin position="115"/>
        <end position="150"/>
    </location>
</feature>
<evidence type="ECO:0000256" key="4">
    <source>
        <dbReference type="ARBA" id="ARBA00022670"/>
    </source>
</evidence>
<keyword evidence="11 12" id="KW-0472">Membrane</keyword>
<keyword evidence="9 12" id="KW-1133">Transmembrane helix</keyword>
<feature type="transmembrane region" description="Helical" evidence="12">
    <location>
        <begin position="155"/>
        <end position="188"/>
    </location>
</feature>
<organism evidence="14 15">
    <name type="scientific">Lentibacillus halophilus</name>
    <dbReference type="NCBI Taxonomy" id="295065"/>
    <lineage>
        <taxon>Bacteria</taxon>
        <taxon>Bacillati</taxon>
        <taxon>Bacillota</taxon>
        <taxon>Bacilli</taxon>
        <taxon>Bacillales</taxon>
        <taxon>Bacillaceae</taxon>
        <taxon>Lentibacillus</taxon>
    </lineage>
</organism>
<feature type="transmembrane region" description="Helical" evidence="12">
    <location>
        <begin position="84"/>
        <end position="105"/>
    </location>
</feature>
<evidence type="ECO:0000313" key="15">
    <source>
        <dbReference type="Proteomes" id="UP001501459"/>
    </source>
</evidence>
<sequence>MTTLRKLLPSIHIHPVLLVFIIISFLTGTFVELMTILSIVVVHEFGHFIMASIFRWRIRGIILWIFGGVMDTDEHGTRPLHEEVLVTIAGPMQHVWIYIILFLLSGNQFVPAGMIDIAFFYNTVILLFNLLPIWPLDGGKLVFLIMSAFFPYRQAYYSIILFSLCLNVLLIVLLLSAVPFTLSAFLLFSFLTMDNRKNWKERSYVFMRFLLRRYQGDINVTHTGFIEVSCYGLLMDVFHKFYRDKQHTIHVIFPGGIRQSINEMDCLHNYFYKRQYDKPMGEIMRHIS</sequence>
<keyword evidence="5 12" id="KW-0812">Transmembrane</keyword>
<evidence type="ECO:0000256" key="10">
    <source>
        <dbReference type="ARBA" id="ARBA00023049"/>
    </source>
</evidence>
<gene>
    <name evidence="14" type="primary">spoIVFB</name>
    <name evidence="14" type="ORF">GCM10008983_19400</name>
</gene>
<evidence type="ECO:0000256" key="3">
    <source>
        <dbReference type="ARBA" id="ARBA00007931"/>
    </source>
</evidence>
<evidence type="ECO:0000256" key="9">
    <source>
        <dbReference type="ARBA" id="ARBA00022989"/>
    </source>
</evidence>
<comment type="subcellular location">
    <subcellularLocation>
        <location evidence="2">Membrane</location>
        <topology evidence="2">Multi-pass membrane protein</topology>
    </subcellularLocation>
</comment>
<evidence type="ECO:0000256" key="7">
    <source>
        <dbReference type="ARBA" id="ARBA00022801"/>
    </source>
</evidence>
<evidence type="ECO:0000256" key="8">
    <source>
        <dbReference type="ARBA" id="ARBA00022833"/>
    </source>
</evidence>
<comment type="caution">
    <text evidence="14">The sequence shown here is derived from an EMBL/GenBank/DDBJ whole genome shotgun (WGS) entry which is preliminary data.</text>
</comment>
<keyword evidence="8" id="KW-0862">Zinc</keyword>
<proteinExistence type="inferred from homology"/>
<evidence type="ECO:0000313" key="14">
    <source>
        <dbReference type="EMBL" id="GAA0442458.1"/>
    </source>
</evidence>
<dbReference type="GO" id="GO:0008237">
    <property type="term" value="F:metallopeptidase activity"/>
    <property type="evidence" value="ECO:0007669"/>
    <property type="project" value="UniProtKB-KW"/>
</dbReference>
<dbReference type="InterPro" id="IPR008915">
    <property type="entry name" value="Peptidase_M50"/>
</dbReference>
<evidence type="ECO:0000256" key="2">
    <source>
        <dbReference type="ARBA" id="ARBA00004141"/>
    </source>
</evidence>
<comment type="similarity">
    <text evidence="3">Belongs to the peptidase M50B family.</text>
</comment>
<name>A0ABP3J5H7_9BACI</name>
<feature type="transmembrane region" description="Helical" evidence="12">
    <location>
        <begin position="117"/>
        <end position="135"/>
    </location>
</feature>
<dbReference type="PANTHER" id="PTHR39188:SF3">
    <property type="entry name" value="STAGE IV SPORULATION PROTEIN FB"/>
    <property type="match status" value="1"/>
</dbReference>
<keyword evidence="15" id="KW-1185">Reference proteome</keyword>
<keyword evidence="6" id="KW-0479">Metal-binding</keyword>
<accession>A0ABP3J5H7</accession>
<evidence type="ECO:0000259" key="13">
    <source>
        <dbReference type="Pfam" id="PF02163"/>
    </source>
</evidence>
<keyword evidence="10 14" id="KW-0482">Metalloprotease</keyword>
<dbReference type="Proteomes" id="UP001501459">
    <property type="component" value="Unassembled WGS sequence"/>
</dbReference>
<evidence type="ECO:0000256" key="12">
    <source>
        <dbReference type="SAM" id="Phobius"/>
    </source>
</evidence>
<keyword evidence="4" id="KW-0645">Protease</keyword>
<reference evidence="15" key="1">
    <citation type="journal article" date="2019" name="Int. J. Syst. Evol. Microbiol.">
        <title>The Global Catalogue of Microorganisms (GCM) 10K type strain sequencing project: providing services to taxonomists for standard genome sequencing and annotation.</title>
        <authorList>
            <consortium name="The Broad Institute Genomics Platform"/>
            <consortium name="The Broad Institute Genome Sequencing Center for Infectious Disease"/>
            <person name="Wu L."/>
            <person name="Ma J."/>
        </authorList>
    </citation>
    <scope>NUCLEOTIDE SEQUENCE [LARGE SCALE GENOMIC DNA]</scope>
    <source>
        <strain evidence="15">JCM 12149</strain>
    </source>
</reference>
<evidence type="ECO:0000256" key="1">
    <source>
        <dbReference type="ARBA" id="ARBA00001947"/>
    </source>
</evidence>
<evidence type="ECO:0000256" key="6">
    <source>
        <dbReference type="ARBA" id="ARBA00022723"/>
    </source>
</evidence>
<dbReference type="RefSeq" id="WP_343752652.1">
    <property type="nucleotide sequence ID" value="NZ_BAAADM010000054.1"/>
</dbReference>
<dbReference type="EMBL" id="BAAADM010000054">
    <property type="protein sequence ID" value="GAA0442458.1"/>
    <property type="molecule type" value="Genomic_DNA"/>
</dbReference>
<comment type="cofactor">
    <cofactor evidence="1">
        <name>Zn(2+)</name>
        <dbReference type="ChEBI" id="CHEBI:29105"/>
    </cofactor>
</comment>
<evidence type="ECO:0000256" key="5">
    <source>
        <dbReference type="ARBA" id="ARBA00022692"/>
    </source>
</evidence>
<evidence type="ECO:0000256" key="11">
    <source>
        <dbReference type="ARBA" id="ARBA00023136"/>
    </source>
</evidence>
<protein>
    <submittedName>
        <fullName evidence="14">Stage IV sporulation intramembrane metalloprotease SpoIVFB</fullName>
    </submittedName>
</protein>